<comment type="subcellular location">
    <subcellularLocation>
        <location evidence="1">Cytoplasm</location>
    </subcellularLocation>
</comment>
<keyword evidence="4" id="KW-0653">Protein transport</keyword>
<dbReference type="EMBL" id="JAQGDS010000002">
    <property type="protein sequence ID" value="KAJ6263618.1"/>
    <property type="molecule type" value="Genomic_DNA"/>
</dbReference>
<sequence>MTCGQCRVGRSSMALVGSWVLVCRVNLAAGNETTTEPPTASEPQWVQQHFWEPASPSTTDSSSQTRNDMDTTTPPPRASSLAGDARTNERAAPYILQKLVDDLPLDTGEQQNVKVNCVDIWGDHLYVGTSAGEILHFMKVPAAPGEPSQYIFAFRLPLSPPPPSLENPPGVQQIQLLGPVERAAVICNNQLSFYALPELSPIATKLKDVSWVTVDENDLALRGLIPEGEADDRDPRGVVVFVGQKKLIRLLRVGAEVRLIRDVSFPQSLACSLRQHRACLANAQNYALVDVNDNKMIPLPAIRQTSSPAEPEAPRPISPRPPGPRPAGVGRGHSRAGSLTTSAASSRKPSADFQGHSPAHSDAGSRAESPVPRKSQDEASRSRANTPQPSVQPVPTPPPKPILSPNVASPNSNEFLVTTGTELNEPGVGMFFDVNGEPVLRGTLEFTRYPKKILIDGSWVIAVVGGDHPIECHRLEDLGAPASGVYGPIKQRLPLLDDGTEQTENISIDVSRTVGVEVGAIPKAARLLKLVKLNITEKVPSRRKRSSAPTEPLSTITKLPSPEEDAAEEFHEGEVSGEVEETEDPPPPPPSTIEDVAIESASEYLSSDEGDEADRKRNAEEEMIANRISTTTSHLVLTKGNKIYSMLETPMVLQMDSQLPHSIEAASTRDVPIILRCLAAIGNMEPTTEARFHELAFIRQKLGLLLLGICLMSASNVSEDTLNQTNVALREGGVDPRIVVALFGPAFRRDIVVDKKSNGLWVYGGIQDLLRALLYDKRNTSITDRGTLLFLSRYLRDWRKKKGLESVPDKDQVFATIDSAYLRVLLMLDQTTVKPTPQLEGIERAIRQDLYSLVDSGIDDSAKAIQTLEEFDRLFVLSRLYGKQKQYRDVLATWRRILAKGDGTENGEFPDGENIVKDYLKRIKDPALVEEYGGWLARRNPRLGVQFFTDETSKVQFPPETVIRILKVDAPYAVKDYLEYVVVQKKNIAFANDFISLFLDQMIADLENNPTLKEDVQLTTEFYQALHPPKPTYSEFLNDNTRGEEWWRNRATLLDFLSGGTPYNVEEVAAKVAPWKDVLIAEMVIFYSKEQKHEEVLKILCHSLKDFDTAINYCLYGSLSMFQRTRSSRPIPALPREEQSKMLNILLVEFLNIDDYENRLEQTSSLLDRFGGWLDVQHVLNVIPDNWSVQILSGFLISALRELVRVKNEKKVELALLKSLNVRVNGEFIDRCEEMGPRIETAEGETSTSEREQ</sequence>
<reference evidence="8" key="1">
    <citation type="submission" date="2023-01" db="EMBL/GenBank/DDBJ databases">
        <title>The chitinases involved in constricting ring structure development in the nematode-trapping fungus Drechslerella dactyloides.</title>
        <authorList>
            <person name="Wang R."/>
            <person name="Zhang L."/>
            <person name="Tang P."/>
            <person name="Li S."/>
            <person name="Liang L."/>
        </authorList>
    </citation>
    <scope>NUCLEOTIDE SEQUENCE</scope>
    <source>
        <strain evidence="8">YMF1.00031</strain>
    </source>
</reference>
<dbReference type="AlphaFoldDB" id="A0AAD6NNN6"/>
<accession>A0AAD6NNN6</accession>
<feature type="compositionally biased region" description="Polar residues" evidence="5">
    <location>
        <begin position="55"/>
        <end position="72"/>
    </location>
</feature>
<evidence type="ECO:0000256" key="5">
    <source>
        <dbReference type="SAM" id="MobiDB-lite"/>
    </source>
</evidence>
<evidence type="ECO:0000256" key="4">
    <source>
        <dbReference type="ARBA" id="ARBA00022927"/>
    </source>
</evidence>
<keyword evidence="6" id="KW-0732">Signal</keyword>
<feature type="region of interest" description="Disordered" evidence="5">
    <location>
        <begin position="52"/>
        <end position="87"/>
    </location>
</feature>
<gene>
    <name evidence="8" type="ORF">Dda_2186</name>
</gene>
<evidence type="ECO:0000256" key="1">
    <source>
        <dbReference type="ARBA" id="ARBA00004496"/>
    </source>
</evidence>
<dbReference type="PROSITE" id="PS50219">
    <property type="entry name" value="CNH"/>
    <property type="match status" value="1"/>
</dbReference>
<evidence type="ECO:0000256" key="2">
    <source>
        <dbReference type="ARBA" id="ARBA00022448"/>
    </source>
</evidence>
<keyword evidence="2" id="KW-0813">Transport</keyword>
<feature type="compositionally biased region" description="Pro residues" evidence="5">
    <location>
        <begin position="390"/>
        <end position="402"/>
    </location>
</feature>
<feature type="chain" id="PRO_5042290402" description="CNH domain-containing protein" evidence="6">
    <location>
        <begin position="31"/>
        <end position="1253"/>
    </location>
</feature>
<evidence type="ECO:0000313" key="8">
    <source>
        <dbReference type="EMBL" id="KAJ6263618.1"/>
    </source>
</evidence>
<evidence type="ECO:0000256" key="6">
    <source>
        <dbReference type="SAM" id="SignalP"/>
    </source>
</evidence>
<feature type="region of interest" description="Disordered" evidence="5">
    <location>
        <begin position="539"/>
        <end position="594"/>
    </location>
</feature>
<name>A0AAD6NNN6_DREDA</name>
<dbReference type="GO" id="GO:0005737">
    <property type="term" value="C:cytoplasm"/>
    <property type="evidence" value="ECO:0007669"/>
    <property type="project" value="UniProtKB-SubCell"/>
</dbReference>
<dbReference type="GO" id="GO:0015031">
    <property type="term" value="P:protein transport"/>
    <property type="evidence" value="ECO:0007669"/>
    <property type="project" value="UniProtKB-KW"/>
</dbReference>
<organism evidence="8 9">
    <name type="scientific">Drechslerella dactyloides</name>
    <name type="common">Nematode-trapping fungus</name>
    <name type="synonym">Arthrobotrys dactyloides</name>
    <dbReference type="NCBI Taxonomy" id="74499"/>
    <lineage>
        <taxon>Eukaryota</taxon>
        <taxon>Fungi</taxon>
        <taxon>Dikarya</taxon>
        <taxon>Ascomycota</taxon>
        <taxon>Pezizomycotina</taxon>
        <taxon>Orbiliomycetes</taxon>
        <taxon>Orbiliales</taxon>
        <taxon>Orbiliaceae</taxon>
        <taxon>Drechslerella</taxon>
    </lineage>
</organism>
<feature type="compositionally biased region" description="Pro residues" evidence="5">
    <location>
        <begin position="314"/>
        <end position="325"/>
    </location>
</feature>
<evidence type="ECO:0000259" key="7">
    <source>
        <dbReference type="PROSITE" id="PS50219"/>
    </source>
</evidence>
<feature type="domain" description="CNH" evidence="7">
    <location>
        <begin position="112"/>
        <end position="500"/>
    </location>
</feature>
<comment type="caution">
    <text evidence="8">The sequence shown here is derived from an EMBL/GenBank/DDBJ whole genome shotgun (WGS) entry which is preliminary data.</text>
</comment>
<feature type="signal peptide" evidence="6">
    <location>
        <begin position="1"/>
        <end position="30"/>
    </location>
</feature>
<feature type="region of interest" description="Disordered" evidence="5">
    <location>
        <begin position="303"/>
        <end position="411"/>
    </location>
</feature>
<dbReference type="GO" id="GO:0016020">
    <property type="term" value="C:membrane"/>
    <property type="evidence" value="ECO:0007669"/>
    <property type="project" value="TreeGrafter"/>
</dbReference>
<protein>
    <recommendedName>
        <fullName evidence="7">CNH domain-containing protein</fullName>
    </recommendedName>
</protein>
<evidence type="ECO:0000313" key="9">
    <source>
        <dbReference type="Proteomes" id="UP001221413"/>
    </source>
</evidence>
<keyword evidence="3" id="KW-0963">Cytoplasm</keyword>
<dbReference type="Proteomes" id="UP001221413">
    <property type="component" value="Unassembled WGS sequence"/>
</dbReference>
<evidence type="ECO:0000256" key="3">
    <source>
        <dbReference type="ARBA" id="ARBA00022490"/>
    </source>
</evidence>
<feature type="compositionally biased region" description="Acidic residues" evidence="5">
    <location>
        <begin position="575"/>
        <end position="584"/>
    </location>
</feature>
<feature type="compositionally biased region" description="Polar residues" evidence="5">
    <location>
        <begin position="337"/>
        <end position="348"/>
    </location>
</feature>
<dbReference type="PANTHER" id="PTHR12894">
    <property type="entry name" value="CNH DOMAIN CONTAINING"/>
    <property type="match status" value="1"/>
</dbReference>
<feature type="compositionally biased region" description="Polar residues" evidence="5">
    <location>
        <begin position="547"/>
        <end position="558"/>
    </location>
</feature>
<dbReference type="InterPro" id="IPR001180">
    <property type="entry name" value="CNH_dom"/>
</dbReference>
<dbReference type="InterPro" id="IPR032914">
    <property type="entry name" value="Vam6/VPS39/TRAP1"/>
</dbReference>
<dbReference type="PANTHER" id="PTHR12894:SF27">
    <property type="entry name" value="TRANSFORMING GROWTH FACTOR-BETA RECEPTOR-ASSOCIATED PROTEIN 1"/>
    <property type="match status" value="1"/>
</dbReference>
<keyword evidence="9" id="KW-1185">Reference proteome</keyword>
<proteinExistence type="predicted"/>
<dbReference type="GO" id="GO:0034058">
    <property type="term" value="P:endosomal vesicle fusion"/>
    <property type="evidence" value="ECO:0007669"/>
    <property type="project" value="TreeGrafter"/>
</dbReference>
<dbReference type="GO" id="GO:0006914">
    <property type="term" value="P:autophagy"/>
    <property type="evidence" value="ECO:0007669"/>
    <property type="project" value="TreeGrafter"/>
</dbReference>